<dbReference type="GO" id="GO:0004519">
    <property type="term" value="F:endonuclease activity"/>
    <property type="evidence" value="ECO:0007669"/>
    <property type="project" value="UniProtKB-KW"/>
</dbReference>
<keyword evidence="2" id="KW-0255">Endonuclease</keyword>
<dbReference type="CDD" id="cd00085">
    <property type="entry name" value="HNHc"/>
    <property type="match status" value="1"/>
</dbReference>
<name>A0ABW1UNS0_9LACO</name>
<comment type="caution">
    <text evidence="2">The sequence shown here is derived from an EMBL/GenBank/DDBJ whole genome shotgun (WGS) entry which is preliminary data.</text>
</comment>
<evidence type="ECO:0000313" key="2">
    <source>
        <dbReference type="EMBL" id="MFC6314671.1"/>
    </source>
</evidence>
<dbReference type="EMBL" id="JBHSSM010000014">
    <property type="protein sequence ID" value="MFC6314671.1"/>
    <property type="molecule type" value="Genomic_DNA"/>
</dbReference>
<dbReference type="InterPro" id="IPR003615">
    <property type="entry name" value="HNH_nuc"/>
</dbReference>
<gene>
    <name evidence="2" type="ORF">ACFQHW_03710</name>
</gene>
<dbReference type="Pfam" id="PF01844">
    <property type="entry name" value="HNH"/>
    <property type="match status" value="1"/>
</dbReference>
<dbReference type="InterPro" id="IPR002711">
    <property type="entry name" value="HNH"/>
</dbReference>
<evidence type="ECO:0000313" key="3">
    <source>
        <dbReference type="Proteomes" id="UP001596310"/>
    </source>
</evidence>
<dbReference type="SMART" id="SM00507">
    <property type="entry name" value="HNHc"/>
    <property type="match status" value="1"/>
</dbReference>
<feature type="domain" description="HNH nuclease" evidence="1">
    <location>
        <begin position="148"/>
        <end position="197"/>
    </location>
</feature>
<sequence length="303" mass="34700">MKLRCAYCGLDLNEQHFQVSATALTSICDLCRQRGIKPGQWANAQIAALAQARSGQFLGQSELAPDLPQPQPLALNKQQRRACASLINAFDALTVVWQTPARRQDFYQRIIGWQDQPQANLTGDLPQDLRRLGCDITGLFDKNDLDYATRQRVREQFGYRCQYCGRYGDSVDHKDPVALSADNRRANLTLACRECNRLKGDMPYTLFVQWNQEVTPLLRKLAAAERTLTALRQRQERVQAKLAVEQHLYGQVKAPAAQALRQQIKLLQGLRDGENSQYQKWIKLRHDYVISHYQAWLLAEMEE</sequence>
<protein>
    <submittedName>
        <fullName evidence="2">HNH endonuclease</fullName>
    </submittedName>
</protein>
<accession>A0ABW1UNS0</accession>
<proteinExistence type="predicted"/>
<keyword evidence="3" id="KW-1185">Reference proteome</keyword>
<evidence type="ECO:0000259" key="1">
    <source>
        <dbReference type="SMART" id="SM00507"/>
    </source>
</evidence>
<organism evidence="2 3">
    <name type="scientific">Lapidilactobacillus achengensis</name>
    <dbReference type="NCBI Taxonomy" id="2486000"/>
    <lineage>
        <taxon>Bacteria</taxon>
        <taxon>Bacillati</taxon>
        <taxon>Bacillota</taxon>
        <taxon>Bacilli</taxon>
        <taxon>Lactobacillales</taxon>
        <taxon>Lactobacillaceae</taxon>
        <taxon>Lapidilactobacillus</taxon>
    </lineage>
</organism>
<dbReference type="Proteomes" id="UP001596310">
    <property type="component" value="Unassembled WGS sequence"/>
</dbReference>
<keyword evidence="2" id="KW-0540">Nuclease</keyword>
<reference evidence="3" key="1">
    <citation type="journal article" date="2019" name="Int. J. Syst. Evol. Microbiol.">
        <title>The Global Catalogue of Microorganisms (GCM) 10K type strain sequencing project: providing services to taxonomists for standard genome sequencing and annotation.</title>
        <authorList>
            <consortium name="The Broad Institute Genomics Platform"/>
            <consortium name="The Broad Institute Genome Sequencing Center for Infectious Disease"/>
            <person name="Wu L."/>
            <person name="Ma J."/>
        </authorList>
    </citation>
    <scope>NUCLEOTIDE SEQUENCE [LARGE SCALE GENOMIC DNA]</scope>
    <source>
        <strain evidence="3">CCM 8897</strain>
    </source>
</reference>
<keyword evidence="2" id="KW-0378">Hydrolase</keyword>
<dbReference type="Gene3D" id="1.10.30.50">
    <property type="match status" value="1"/>
</dbReference>
<dbReference type="RefSeq" id="WP_125599296.1">
    <property type="nucleotide sequence ID" value="NZ_JBHSSM010000014.1"/>
</dbReference>